<dbReference type="Pfam" id="PF14145">
    <property type="entry name" value="YrhK"/>
    <property type="match status" value="1"/>
</dbReference>
<keyword evidence="1" id="KW-1133">Transmembrane helix</keyword>
<reference evidence="4" key="1">
    <citation type="journal article" date="2019" name="Int. J. Syst. Evol. Microbiol.">
        <title>The Global Catalogue of Microorganisms (GCM) 10K type strain sequencing project: providing services to taxonomists for standard genome sequencing and annotation.</title>
        <authorList>
            <consortium name="The Broad Institute Genomics Platform"/>
            <consortium name="The Broad Institute Genome Sequencing Center for Infectious Disease"/>
            <person name="Wu L."/>
            <person name="Ma J."/>
        </authorList>
    </citation>
    <scope>NUCLEOTIDE SEQUENCE [LARGE SCALE GENOMIC DNA]</scope>
    <source>
        <strain evidence="4">CG52</strain>
    </source>
</reference>
<name>A0ABW4M534_9HYPH</name>
<feature type="domain" description="YrhK" evidence="2">
    <location>
        <begin position="21"/>
        <end position="75"/>
    </location>
</feature>
<dbReference type="EMBL" id="JBHUEQ010000025">
    <property type="protein sequence ID" value="MFD1746570.1"/>
    <property type="molecule type" value="Genomic_DNA"/>
</dbReference>
<dbReference type="InterPro" id="IPR025424">
    <property type="entry name" value="YrhK_domain"/>
</dbReference>
<comment type="caution">
    <text evidence="3">The sequence shown here is derived from an EMBL/GenBank/DDBJ whole genome shotgun (WGS) entry which is preliminary data.</text>
</comment>
<gene>
    <name evidence="3" type="ORF">ACFSE1_13945</name>
</gene>
<dbReference type="Proteomes" id="UP001597322">
    <property type="component" value="Unassembled WGS sequence"/>
</dbReference>
<keyword evidence="4" id="KW-1185">Reference proteome</keyword>
<proteinExistence type="predicted"/>
<feature type="transmembrane region" description="Helical" evidence="1">
    <location>
        <begin position="21"/>
        <end position="46"/>
    </location>
</feature>
<evidence type="ECO:0000313" key="4">
    <source>
        <dbReference type="Proteomes" id="UP001597322"/>
    </source>
</evidence>
<feature type="transmembrane region" description="Helical" evidence="1">
    <location>
        <begin position="52"/>
        <end position="70"/>
    </location>
</feature>
<keyword evidence="1" id="KW-0812">Transmembrane</keyword>
<keyword evidence="1" id="KW-0472">Membrane</keyword>
<protein>
    <submittedName>
        <fullName evidence="3">YrhK family protein</fullName>
    </submittedName>
</protein>
<dbReference type="RefSeq" id="WP_377402461.1">
    <property type="nucleotide sequence ID" value="NZ_JBHUEQ010000025.1"/>
</dbReference>
<organism evidence="3 4">
    <name type="scientific">Rhizobium helianthi</name>
    <dbReference type="NCBI Taxonomy" id="1132695"/>
    <lineage>
        <taxon>Bacteria</taxon>
        <taxon>Pseudomonadati</taxon>
        <taxon>Pseudomonadota</taxon>
        <taxon>Alphaproteobacteria</taxon>
        <taxon>Hyphomicrobiales</taxon>
        <taxon>Rhizobiaceae</taxon>
        <taxon>Rhizobium/Agrobacterium group</taxon>
        <taxon>Rhizobium</taxon>
    </lineage>
</organism>
<accession>A0ABW4M534</accession>
<evidence type="ECO:0000259" key="2">
    <source>
        <dbReference type="Pfam" id="PF14145"/>
    </source>
</evidence>
<sequence length="93" mass="10527">MGIFTPGNPLKNERTRHLYALYELIYTAVDLAAAVLFVIGSFLFFSEETKTAGTWCFVVGSIFFAAKPLLRIARELHYWRLGNLDKLAKRAEG</sequence>
<evidence type="ECO:0000256" key="1">
    <source>
        <dbReference type="SAM" id="Phobius"/>
    </source>
</evidence>
<evidence type="ECO:0000313" key="3">
    <source>
        <dbReference type="EMBL" id="MFD1746570.1"/>
    </source>
</evidence>